<dbReference type="EMBL" id="OY660877">
    <property type="protein sequence ID" value="CAJ1071379.1"/>
    <property type="molecule type" value="Genomic_DNA"/>
</dbReference>
<sequence length="100" mass="11439">MVELTVPWEEQMEAAHERKKDKYAELAATCSQTGWRPFTFPVEVGCRVFTGTSTQRLLKTLGVTGSNRKRALCDLAEEAEEGSFWLWLRRKERAWGTEGS</sequence>
<gene>
    <name evidence="1" type="ORF">XNOV1_A039734</name>
</gene>
<dbReference type="Proteomes" id="UP001178508">
    <property type="component" value="Chromosome 14"/>
</dbReference>
<dbReference type="AlphaFoldDB" id="A0AAV1GFB7"/>
<reference evidence="1" key="1">
    <citation type="submission" date="2023-08" db="EMBL/GenBank/DDBJ databases">
        <authorList>
            <person name="Alioto T."/>
            <person name="Alioto T."/>
            <person name="Gomez Garrido J."/>
        </authorList>
    </citation>
    <scope>NUCLEOTIDE SEQUENCE</scope>
</reference>
<name>A0AAV1GFB7_XYRNO</name>
<organism evidence="1 2">
    <name type="scientific">Xyrichtys novacula</name>
    <name type="common">Pearly razorfish</name>
    <name type="synonym">Hemipteronotus novacula</name>
    <dbReference type="NCBI Taxonomy" id="13765"/>
    <lineage>
        <taxon>Eukaryota</taxon>
        <taxon>Metazoa</taxon>
        <taxon>Chordata</taxon>
        <taxon>Craniata</taxon>
        <taxon>Vertebrata</taxon>
        <taxon>Euteleostomi</taxon>
        <taxon>Actinopterygii</taxon>
        <taxon>Neopterygii</taxon>
        <taxon>Teleostei</taxon>
        <taxon>Neoteleostei</taxon>
        <taxon>Acanthomorphata</taxon>
        <taxon>Eupercaria</taxon>
        <taxon>Labriformes</taxon>
        <taxon>Labridae</taxon>
        <taxon>Xyrichtys</taxon>
    </lineage>
</organism>
<evidence type="ECO:0000313" key="2">
    <source>
        <dbReference type="Proteomes" id="UP001178508"/>
    </source>
</evidence>
<proteinExistence type="predicted"/>
<accession>A0AAV1GFB7</accession>
<evidence type="ECO:0000313" key="1">
    <source>
        <dbReference type="EMBL" id="CAJ1071379.1"/>
    </source>
</evidence>
<keyword evidence="2" id="KW-1185">Reference proteome</keyword>
<protein>
    <submittedName>
        <fullName evidence="1">Uncharacterized protein</fullName>
    </submittedName>
</protein>